<feature type="transmembrane region" description="Helical" evidence="6">
    <location>
        <begin position="46"/>
        <end position="65"/>
    </location>
</feature>
<dbReference type="InterPro" id="IPR015414">
    <property type="entry name" value="TMEM64"/>
</dbReference>
<proteinExistence type="inferred from homology"/>
<evidence type="ECO:0000256" key="6">
    <source>
        <dbReference type="RuleBase" id="RU366058"/>
    </source>
</evidence>
<dbReference type="RefSeq" id="WP_194539648.1">
    <property type="nucleotide sequence ID" value="NZ_JACEFB010000019.1"/>
</dbReference>
<name>A0A7V9AD91_9BACT</name>
<dbReference type="InterPro" id="IPR032816">
    <property type="entry name" value="VTT_dom"/>
</dbReference>
<dbReference type="AlphaFoldDB" id="A0A7V9AD91"/>
<dbReference type="Proteomes" id="UP000542342">
    <property type="component" value="Unassembled WGS sequence"/>
</dbReference>
<evidence type="ECO:0000256" key="2">
    <source>
        <dbReference type="ARBA" id="ARBA00022475"/>
    </source>
</evidence>
<reference evidence="8 9" key="1">
    <citation type="submission" date="2020-07" db="EMBL/GenBank/DDBJ databases">
        <title>Thermogemmata thermophila gen. nov., sp. nov., a novel moderate thermophilic planctomycete from a Kamchatka hot spring.</title>
        <authorList>
            <person name="Elcheninov A.G."/>
            <person name="Podosokorskaya O.A."/>
            <person name="Kovaleva O.L."/>
            <person name="Novikov A."/>
            <person name="Bonch-Osmolovskaya E.A."/>
            <person name="Toshchakov S.V."/>
            <person name="Kublanov I.V."/>
        </authorList>
    </citation>
    <scope>NUCLEOTIDE SEQUENCE [LARGE SCALE GENOMIC DNA]</scope>
    <source>
        <strain evidence="8 9">2918</strain>
    </source>
</reference>
<feature type="transmembrane region" description="Helical" evidence="6">
    <location>
        <begin position="77"/>
        <end position="99"/>
    </location>
</feature>
<keyword evidence="9" id="KW-1185">Reference proteome</keyword>
<evidence type="ECO:0000256" key="1">
    <source>
        <dbReference type="ARBA" id="ARBA00004651"/>
    </source>
</evidence>
<evidence type="ECO:0000259" key="7">
    <source>
        <dbReference type="Pfam" id="PF09335"/>
    </source>
</evidence>
<sequence>MFRRYLRVALVGLLILLALLLGRWLEQNGWLLAAYRGLENLDRPAAAVLFVVFYILAVLLLLPAWPLAVAGGAWFGLGWGFVLCTIAANLSASLAFLLARGLGRGSVERFLKHRPAWQHWDSALGRSGWRLVALLRLSPAIPFNLQNYLYGLTAIRFWPCAAASFLAMMPGTFLYVYLGYWGRWTWAGATTEQRSLGEWFLFGLGLAATVLVTIYLGRLARQALQQHIPPQSPAPSPSAGSSSG</sequence>
<protein>
    <recommendedName>
        <fullName evidence="6">TVP38/TMEM64 family membrane protein</fullName>
    </recommendedName>
</protein>
<comment type="similarity">
    <text evidence="6">Belongs to the TVP38/TMEM64 family.</text>
</comment>
<dbReference type="Pfam" id="PF09335">
    <property type="entry name" value="VTT_dom"/>
    <property type="match status" value="1"/>
</dbReference>
<keyword evidence="5 6" id="KW-0472">Membrane</keyword>
<feature type="domain" description="VTT" evidence="7">
    <location>
        <begin position="62"/>
        <end position="180"/>
    </location>
</feature>
<accession>A0A7V9AD91</accession>
<organism evidence="8 9">
    <name type="scientific">Thermogemmata fonticola</name>
    <dbReference type="NCBI Taxonomy" id="2755323"/>
    <lineage>
        <taxon>Bacteria</taxon>
        <taxon>Pseudomonadati</taxon>
        <taxon>Planctomycetota</taxon>
        <taxon>Planctomycetia</taxon>
        <taxon>Gemmatales</taxon>
        <taxon>Gemmataceae</taxon>
        <taxon>Thermogemmata</taxon>
    </lineage>
</organism>
<keyword evidence="2 6" id="KW-1003">Cell membrane</keyword>
<evidence type="ECO:0000313" key="8">
    <source>
        <dbReference type="EMBL" id="MBA2227783.1"/>
    </source>
</evidence>
<evidence type="ECO:0000256" key="4">
    <source>
        <dbReference type="ARBA" id="ARBA00022989"/>
    </source>
</evidence>
<evidence type="ECO:0000256" key="5">
    <source>
        <dbReference type="ARBA" id="ARBA00023136"/>
    </source>
</evidence>
<dbReference type="EMBL" id="JACEFB010000019">
    <property type="protein sequence ID" value="MBA2227783.1"/>
    <property type="molecule type" value="Genomic_DNA"/>
</dbReference>
<feature type="transmembrane region" description="Helical" evidence="6">
    <location>
        <begin position="6"/>
        <end position="25"/>
    </location>
</feature>
<evidence type="ECO:0000313" key="9">
    <source>
        <dbReference type="Proteomes" id="UP000542342"/>
    </source>
</evidence>
<dbReference type="PANTHER" id="PTHR12677:SF59">
    <property type="entry name" value="GOLGI APPARATUS MEMBRANE PROTEIN TVP38-RELATED"/>
    <property type="match status" value="1"/>
</dbReference>
<dbReference type="GO" id="GO:0005886">
    <property type="term" value="C:plasma membrane"/>
    <property type="evidence" value="ECO:0007669"/>
    <property type="project" value="UniProtKB-SubCell"/>
</dbReference>
<evidence type="ECO:0000256" key="3">
    <source>
        <dbReference type="ARBA" id="ARBA00022692"/>
    </source>
</evidence>
<gene>
    <name evidence="8" type="ORF">H0921_16610</name>
</gene>
<comment type="subcellular location">
    <subcellularLocation>
        <location evidence="1 6">Cell membrane</location>
        <topology evidence="1 6">Multi-pass membrane protein</topology>
    </subcellularLocation>
</comment>
<feature type="transmembrane region" description="Helical" evidence="6">
    <location>
        <begin position="199"/>
        <end position="217"/>
    </location>
</feature>
<keyword evidence="4 6" id="KW-1133">Transmembrane helix</keyword>
<comment type="caution">
    <text evidence="8">The sequence shown here is derived from an EMBL/GenBank/DDBJ whole genome shotgun (WGS) entry which is preliminary data.</text>
</comment>
<dbReference type="PANTHER" id="PTHR12677">
    <property type="entry name" value="GOLGI APPARATUS MEMBRANE PROTEIN TVP38-RELATED"/>
    <property type="match status" value="1"/>
</dbReference>
<feature type="transmembrane region" description="Helical" evidence="6">
    <location>
        <begin position="157"/>
        <end position="179"/>
    </location>
</feature>
<keyword evidence="3 6" id="KW-0812">Transmembrane</keyword>